<accession>A0A3A1UNM7</accession>
<keyword evidence="1 5" id="KW-0808">Transferase</keyword>
<dbReference type="AlphaFoldDB" id="A0A3A1UNM7"/>
<dbReference type="InterPro" id="IPR000182">
    <property type="entry name" value="GNAT_dom"/>
</dbReference>
<proteinExistence type="inferred from homology"/>
<dbReference type="PROSITE" id="PS51186">
    <property type="entry name" value="GNAT"/>
    <property type="match status" value="1"/>
</dbReference>
<evidence type="ECO:0000256" key="3">
    <source>
        <dbReference type="ARBA" id="ARBA00038502"/>
    </source>
</evidence>
<evidence type="ECO:0000259" key="4">
    <source>
        <dbReference type="PROSITE" id="PS51186"/>
    </source>
</evidence>
<dbReference type="EMBL" id="QXQA01000016">
    <property type="protein sequence ID" value="RIX50158.1"/>
    <property type="molecule type" value="Genomic_DNA"/>
</dbReference>
<dbReference type="PANTHER" id="PTHR43792:SF8">
    <property type="entry name" value="[RIBOSOMAL PROTEIN US5]-ALANINE N-ACETYLTRANSFERASE"/>
    <property type="match status" value="1"/>
</dbReference>
<dbReference type="Pfam" id="PF13302">
    <property type="entry name" value="Acetyltransf_3"/>
    <property type="match status" value="1"/>
</dbReference>
<dbReference type="InterPro" id="IPR016181">
    <property type="entry name" value="Acyl_CoA_acyltransferase"/>
</dbReference>
<name>A0A3A1UNM7_9BACL</name>
<dbReference type="Proteomes" id="UP000266482">
    <property type="component" value="Unassembled WGS sequence"/>
</dbReference>
<organism evidence="5 6">
    <name type="scientific">Paenibacillus nanensis</name>
    <dbReference type="NCBI Taxonomy" id="393251"/>
    <lineage>
        <taxon>Bacteria</taxon>
        <taxon>Bacillati</taxon>
        <taxon>Bacillota</taxon>
        <taxon>Bacilli</taxon>
        <taxon>Bacillales</taxon>
        <taxon>Paenibacillaceae</taxon>
        <taxon>Paenibacillus</taxon>
    </lineage>
</organism>
<evidence type="ECO:0000256" key="2">
    <source>
        <dbReference type="ARBA" id="ARBA00023315"/>
    </source>
</evidence>
<feature type="domain" description="N-acetyltransferase" evidence="4">
    <location>
        <begin position="11"/>
        <end position="171"/>
    </location>
</feature>
<comment type="caution">
    <text evidence="5">The sequence shown here is derived from an EMBL/GenBank/DDBJ whole genome shotgun (WGS) entry which is preliminary data.</text>
</comment>
<dbReference type="PANTHER" id="PTHR43792">
    <property type="entry name" value="GNAT FAMILY, PUTATIVE (AFU_ORTHOLOGUE AFUA_3G00765)-RELATED-RELATED"/>
    <property type="match status" value="1"/>
</dbReference>
<dbReference type="Gene3D" id="3.40.630.30">
    <property type="match status" value="1"/>
</dbReference>
<dbReference type="SUPFAM" id="SSF55729">
    <property type="entry name" value="Acyl-CoA N-acyltransferases (Nat)"/>
    <property type="match status" value="1"/>
</dbReference>
<protein>
    <submittedName>
        <fullName evidence="5">N-acetyltransferase</fullName>
    </submittedName>
</protein>
<sequence>MRMNKMQTSRLTLRLLKPGDAEAMETLLQEKDIASTTLGIPHPYPSGAAASFIQLRQDAAAKGDGYSFAVLDSASSAFMGVIGLHINKNHNHAELGYWIGKPYWGYGYCTEAVKGVMDFAFRELKLNRLYAAALTRNPASYKVMEKSGMKHEGVFRQHLLKWEVYEDVTHYGLLRSEYEQIDRLRQ</sequence>
<comment type="similarity">
    <text evidence="3">Belongs to the acetyltransferase family. RimJ subfamily.</text>
</comment>
<evidence type="ECO:0000313" key="6">
    <source>
        <dbReference type="Proteomes" id="UP000266482"/>
    </source>
</evidence>
<dbReference type="InterPro" id="IPR051531">
    <property type="entry name" value="N-acetyltransferase"/>
</dbReference>
<dbReference type="OrthoDB" id="9798081at2"/>
<reference evidence="5 6" key="1">
    <citation type="submission" date="2018-09" db="EMBL/GenBank/DDBJ databases">
        <title>Paenibacillus aracenensis nov. sp. isolated from a cave in southern Spain.</title>
        <authorList>
            <person name="Jurado V."/>
            <person name="Gutierrez-Patricio S."/>
            <person name="Gonzalez-Pimentel J.L."/>
            <person name="Miller A.Z."/>
            <person name="Laiz L."/>
            <person name="Saiz-Jimenez C."/>
        </authorList>
    </citation>
    <scope>NUCLEOTIDE SEQUENCE [LARGE SCALE GENOMIC DNA]</scope>
    <source>
        <strain evidence="5 6">DSM 22867</strain>
    </source>
</reference>
<dbReference type="GO" id="GO:0016747">
    <property type="term" value="F:acyltransferase activity, transferring groups other than amino-acyl groups"/>
    <property type="evidence" value="ECO:0007669"/>
    <property type="project" value="InterPro"/>
</dbReference>
<gene>
    <name evidence="5" type="ORF">D3P08_21660</name>
</gene>
<evidence type="ECO:0000256" key="1">
    <source>
        <dbReference type="ARBA" id="ARBA00022679"/>
    </source>
</evidence>
<evidence type="ECO:0000313" key="5">
    <source>
        <dbReference type="EMBL" id="RIX50158.1"/>
    </source>
</evidence>
<keyword evidence="2" id="KW-0012">Acyltransferase</keyword>
<keyword evidence="6" id="KW-1185">Reference proteome</keyword>